<gene>
    <name evidence="5" type="ORF">ACFSUO_10480</name>
</gene>
<evidence type="ECO:0000256" key="1">
    <source>
        <dbReference type="ARBA" id="ARBA00022729"/>
    </source>
</evidence>
<dbReference type="EMBL" id="JBHUNA010000021">
    <property type="protein sequence ID" value="MFD2761393.1"/>
    <property type="molecule type" value="Genomic_DNA"/>
</dbReference>
<dbReference type="Gene3D" id="2.40.40.10">
    <property type="entry name" value="RlpA-like domain"/>
    <property type="match status" value="1"/>
</dbReference>
<evidence type="ECO:0000313" key="5">
    <source>
        <dbReference type="EMBL" id="MFD2761393.1"/>
    </source>
</evidence>
<keyword evidence="3" id="KW-0812">Transmembrane</keyword>
<dbReference type="CDD" id="cd22786">
    <property type="entry name" value="DPBB_YuiC-like"/>
    <property type="match status" value="1"/>
</dbReference>
<dbReference type="Pfam" id="PF03990">
    <property type="entry name" value="DUF348"/>
    <property type="match status" value="3"/>
</dbReference>
<dbReference type="InterPro" id="IPR051933">
    <property type="entry name" value="Resuscitation_pf_RpfB"/>
</dbReference>
<comment type="caution">
    <text evidence="5">The sequence shown here is derived from an EMBL/GenBank/DDBJ whole genome shotgun (WGS) entry which is preliminary data.</text>
</comment>
<keyword evidence="6" id="KW-1185">Reference proteome</keyword>
<dbReference type="PANTHER" id="PTHR39160:SF4">
    <property type="entry name" value="RESUSCITATION-PROMOTING FACTOR RPFB"/>
    <property type="match status" value="1"/>
</dbReference>
<keyword evidence="1" id="KW-0732">Signal</keyword>
<evidence type="ECO:0000313" key="6">
    <source>
        <dbReference type="Proteomes" id="UP001597502"/>
    </source>
</evidence>
<keyword evidence="3" id="KW-1133">Transmembrane helix</keyword>
<organism evidence="5 6">
    <name type="scientific">Lentibacillus juripiscarius</name>
    <dbReference type="NCBI Taxonomy" id="257446"/>
    <lineage>
        <taxon>Bacteria</taxon>
        <taxon>Bacillati</taxon>
        <taxon>Bacillota</taxon>
        <taxon>Bacilli</taxon>
        <taxon>Bacillales</taxon>
        <taxon>Bacillaceae</taxon>
        <taxon>Lentibacillus</taxon>
    </lineage>
</organism>
<dbReference type="InterPro" id="IPR036908">
    <property type="entry name" value="RlpA-like_sf"/>
</dbReference>
<dbReference type="InterPro" id="IPR010611">
    <property type="entry name" value="3D_dom"/>
</dbReference>
<protein>
    <submittedName>
        <fullName evidence="5">Ubiquitin-like domain-containing protein</fullName>
    </submittedName>
</protein>
<feature type="region of interest" description="Disordered" evidence="2">
    <location>
        <begin position="285"/>
        <end position="312"/>
    </location>
</feature>
<sequence length="407" mass="44639">MRIFSKLLPKLTWKQIFSGAGIIALIAFSGFVIFETTKAEVTLTENGEKQTVKTHADTVEELLAEAGITYEEHDALNHNLNTALKNDMNVTYDEASEVTVTVDGNEKSYFTTMDTVKKFLDEEGIEVTKHDETSHAKDESIEDGMTLAIDKAFQVTVNDGGEKEKIWVNGGTVGELLDKEDIKLKDHDKVKPAKDKKVKKDTPVTITRIKKVTDKVEETIDYQVEKQKDNSLAKGKQNVISEGKEGLVVKKYKVTKENGKEVDRELVDKTVRRESKNRVVAIGTKEKEQNLKTLSNTSNSGDDSDDSDSDSGKVMYMNATAYSANCDGCSGTTATGINLKANPNKKVVSVDTSVIPLGTKVWVEGYGTAIAGDTGSKIAGNRIDLHFSSQSAALNFGRKTVKVKILD</sequence>
<dbReference type="Pfam" id="PF06725">
    <property type="entry name" value="3D"/>
    <property type="match status" value="1"/>
</dbReference>
<dbReference type="RefSeq" id="WP_382393839.1">
    <property type="nucleotide sequence ID" value="NZ_JBHUNA010000021.1"/>
</dbReference>
<dbReference type="PROSITE" id="PS51109">
    <property type="entry name" value="G5"/>
    <property type="match status" value="1"/>
</dbReference>
<feature type="domain" description="G5" evidence="4">
    <location>
        <begin position="206"/>
        <end position="286"/>
    </location>
</feature>
<dbReference type="SUPFAM" id="SSF50685">
    <property type="entry name" value="Barwin-like endoglucanases"/>
    <property type="match status" value="1"/>
</dbReference>
<dbReference type="Pfam" id="PF07501">
    <property type="entry name" value="G5"/>
    <property type="match status" value="1"/>
</dbReference>
<dbReference type="SMART" id="SM01208">
    <property type="entry name" value="G5"/>
    <property type="match status" value="1"/>
</dbReference>
<keyword evidence="3" id="KW-0472">Membrane</keyword>
<evidence type="ECO:0000256" key="2">
    <source>
        <dbReference type="SAM" id="MobiDB-lite"/>
    </source>
</evidence>
<proteinExistence type="predicted"/>
<evidence type="ECO:0000259" key="4">
    <source>
        <dbReference type="PROSITE" id="PS51109"/>
    </source>
</evidence>
<dbReference type="InterPro" id="IPR007137">
    <property type="entry name" value="DUF348"/>
</dbReference>
<evidence type="ECO:0000256" key="3">
    <source>
        <dbReference type="SAM" id="Phobius"/>
    </source>
</evidence>
<accession>A0ABW5V5U2</accession>
<dbReference type="InterPro" id="IPR011098">
    <property type="entry name" value="G5_dom"/>
</dbReference>
<dbReference type="Proteomes" id="UP001597502">
    <property type="component" value="Unassembled WGS sequence"/>
</dbReference>
<dbReference type="Gene3D" id="2.20.230.10">
    <property type="entry name" value="Resuscitation-promoting factor rpfb"/>
    <property type="match status" value="1"/>
</dbReference>
<feature type="transmembrane region" description="Helical" evidence="3">
    <location>
        <begin position="12"/>
        <end position="34"/>
    </location>
</feature>
<dbReference type="PANTHER" id="PTHR39160">
    <property type="entry name" value="CELL WALL-BINDING PROTEIN YOCH"/>
    <property type="match status" value="1"/>
</dbReference>
<reference evidence="6" key="1">
    <citation type="journal article" date="2019" name="Int. J. Syst. Evol. Microbiol.">
        <title>The Global Catalogue of Microorganisms (GCM) 10K type strain sequencing project: providing services to taxonomists for standard genome sequencing and annotation.</title>
        <authorList>
            <consortium name="The Broad Institute Genomics Platform"/>
            <consortium name="The Broad Institute Genome Sequencing Center for Infectious Disease"/>
            <person name="Wu L."/>
            <person name="Ma J."/>
        </authorList>
    </citation>
    <scope>NUCLEOTIDE SEQUENCE [LARGE SCALE GENOMIC DNA]</scope>
    <source>
        <strain evidence="6">TISTR 1535</strain>
    </source>
</reference>
<name>A0ABW5V5U2_9BACI</name>